<evidence type="ECO:0000259" key="3">
    <source>
        <dbReference type="SMART" id="SM00331"/>
    </source>
</evidence>
<comment type="caution">
    <text evidence="4">The sequence shown here is derived from an EMBL/GenBank/DDBJ whole genome shotgun (WGS) entry which is preliminary data.</text>
</comment>
<dbReference type="Gene3D" id="3.60.40.10">
    <property type="entry name" value="PPM-type phosphatase domain"/>
    <property type="match status" value="1"/>
</dbReference>
<dbReference type="InterPro" id="IPR036457">
    <property type="entry name" value="PPM-type-like_dom_sf"/>
</dbReference>
<feature type="transmembrane region" description="Helical" evidence="2">
    <location>
        <begin position="6"/>
        <end position="23"/>
    </location>
</feature>
<keyword evidence="2" id="KW-0472">Membrane</keyword>
<feature type="transmembrane region" description="Helical" evidence="2">
    <location>
        <begin position="60"/>
        <end position="79"/>
    </location>
</feature>
<dbReference type="Pfam" id="PF07228">
    <property type="entry name" value="SpoIIE"/>
    <property type="match status" value="1"/>
</dbReference>
<keyword evidence="5" id="KW-1185">Reference proteome</keyword>
<evidence type="ECO:0000256" key="2">
    <source>
        <dbReference type="SAM" id="Phobius"/>
    </source>
</evidence>
<evidence type="ECO:0000256" key="1">
    <source>
        <dbReference type="ARBA" id="ARBA00022801"/>
    </source>
</evidence>
<feature type="transmembrane region" description="Helical" evidence="2">
    <location>
        <begin position="91"/>
        <end position="107"/>
    </location>
</feature>
<dbReference type="EMBL" id="JANLCK010000007">
    <property type="protein sequence ID" value="MCS5726994.1"/>
    <property type="molecule type" value="Genomic_DNA"/>
</dbReference>
<reference evidence="4" key="1">
    <citation type="submission" date="2022-08" db="EMBL/GenBank/DDBJ databases">
        <authorList>
            <person name="Deng Y."/>
            <person name="Han X.-F."/>
            <person name="Zhang Y.-Q."/>
        </authorList>
    </citation>
    <scope>NUCLEOTIDE SEQUENCE</scope>
    <source>
        <strain evidence="4">CPCC 203407</strain>
    </source>
</reference>
<protein>
    <submittedName>
        <fullName evidence="4">SpoIIE family protein phosphatase</fullName>
    </submittedName>
</protein>
<dbReference type="Proteomes" id="UP001165587">
    <property type="component" value="Unassembled WGS sequence"/>
</dbReference>
<evidence type="ECO:0000313" key="4">
    <source>
        <dbReference type="EMBL" id="MCS5726994.1"/>
    </source>
</evidence>
<feature type="transmembrane region" description="Helical" evidence="2">
    <location>
        <begin position="119"/>
        <end position="138"/>
    </location>
</feature>
<dbReference type="PANTHER" id="PTHR43156">
    <property type="entry name" value="STAGE II SPORULATION PROTEIN E-RELATED"/>
    <property type="match status" value="1"/>
</dbReference>
<name>A0AA42BVU4_9MICO</name>
<dbReference type="AlphaFoldDB" id="A0AA42BVU4"/>
<proteinExistence type="predicted"/>
<dbReference type="InterPro" id="IPR001932">
    <property type="entry name" value="PPM-type_phosphatase-like_dom"/>
</dbReference>
<organism evidence="4 5">
    <name type="scientific">Herbiconiux oxytropis</name>
    <dbReference type="NCBI Taxonomy" id="2970915"/>
    <lineage>
        <taxon>Bacteria</taxon>
        <taxon>Bacillati</taxon>
        <taxon>Actinomycetota</taxon>
        <taxon>Actinomycetes</taxon>
        <taxon>Micrococcales</taxon>
        <taxon>Microbacteriaceae</taxon>
        <taxon>Herbiconiux</taxon>
    </lineage>
</organism>
<keyword evidence="2" id="KW-0812">Transmembrane</keyword>
<dbReference type="SUPFAM" id="SSF81606">
    <property type="entry name" value="PP2C-like"/>
    <property type="match status" value="1"/>
</dbReference>
<sequence length="480" mass="51255">MLDDFSLRVIFALNAVTLLVLFVSSFHRTRSRYSLGWTAALAFLLAGSALFLLIGTSAQMWAIPVGNALTVVGLVWAWWAVRSLKARSLRWWHFAVPAVVVGIVTVLDDPAVNDLAGFLAVAIVSSAVMGLAARDLFLLDGRISRSRRSLLIASTVLSIYYGLQAVVDLAALGGVAVPAVLTSDATTTVITQLVLVVVSFSMAELSHDEAARRLRARTSTIRRELSEGAQVQRNLMPDRPLTGDGFSIAGVCVPSRTLSGDFFDWEDTGDHLVITVGDVMGKGAGAAMLGATVRAGLRLARTDDPGTTVPRMMKAVGDDLARNNSFVTLFHAHLDHETGRLTVLDAGHGLAVVVRADGSHEPIRSANLPLGLNNLTSADDTGWTTQTLSLDVGDKLLIFSDGVLDLFDGSLASMDLAADLALRREPDTGTTSDSAVDRIRALAERTDRDDDVTVVTLDRLAPHLPAVPGLDTAESLDAWR</sequence>
<feature type="transmembrane region" description="Helical" evidence="2">
    <location>
        <begin position="35"/>
        <end position="54"/>
    </location>
</feature>
<dbReference type="SMART" id="SM00331">
    <property type="entry name" value="PP2C_SIG"/>
    <property type="match status" value="1"/>
</dbReference>
<keyword evidence="1" id="KW-0378">Hydrolase</keyword>
<accession>A0AA42BVU4</accession>
<gene>
    <name evidence="4" type="ORF">N1028_13920</name>
</gene>
<feature type="transmembrane region" description="Helical" evidence="2">
    <location>
        <begin position="150"/>
        <end position="177"/>
    </location>
</feature>
<dbReference type="InterPro" id="IPR052016">
    <property type="entry name" value="Bact_Sigma-Reg"/>
</dbReference>
<dbReference type="GO" id="GO:0016791">
    <property type="term" value="F:phosphatase activity"/>
    <property type="evidence" value="ECO:0007669"/>
    <property type="project" value="TreeGrafter"/>
</dbReference>
<dbReference type="RefSeq" id="WP_259529952.1">
    <property type="nucleotide sequence ID" value="NZ_JANLCK010000007.1"/>
</dbReference>
<feature type="domain" description="PPM-type phosphatase" evidence="3">
    <location>
        <begin position="243"/>
        <end position="459"/>
    </location>
</feature>
<dbReference type="PANTHER" id="PTHR43156:SF2">
    <property type="entry name" value="STAGE II SPORULATION PROTEIN E"/>
    <property type="match status" value="1"/>
</dbReference>
<keyword evidence="2" id="KW-1133">Transmembrane helix</keyword>
<evidence type="ECO:0000313" key="5">
    <source>
        <dbReference type="Proteomes" id="UP001165587"/>
    </source>
</evidence>